<reference evidence="2 3" key="1">
    <citation type="submission" date="2023-06" db="EMBL/GenBank/DDBJ databases">
        <authorList>
            <person name="Oyuntsetseg B."/>
            <person name="Kim S.B."/>
        </authorList>
    </citation>
    <scope>NUCLEOTIDE SEQUENCE [LARGE SCALE GENOMIC DNA]</scope>
    <source>
        <strain evidence="2 3">4-36</strain>
    </source>
</reference>
<dbReference type="AlphaFoldDB" id="A0A9Y2NL42"/>
<evidence type="ECO:0000256" key="1">
    <source>
        <dbReference type="SAM" id="Phobius"/>
    </source>
</evidence>
<name>A0A9Y2NL42_9PSEU</name>
<keyword evidence="3" id="KW-1185">Reference proteome</keyword>
<keyword evidence="1" id="KW-0472">Membrane</keyword>
<protein>
    <submittedName>
        <fullName evidence="2">Uncharacterized protein</fullName>
    </submittedName>
</protein>
<dbReference type="Proteomes" id="UP001239397">
    <property type="component" value="Chromosome"/>
</dbReference>
<keyword evidence="1" id="KW-1133">Transmembrane helix</keyword>
<feature type="transmembrane region" description="Helical" evidence="1">
    <location>
        <begin position="6"/>
        <end position="31"/>
    </location>
</feature>
<evidence type="ECO:0000313" key="3">
    <source>
        <dbReference type="Proteomes" id="UP001239397"/>
    </source>
</evidence>
<evidence type="ECO:0000313" key="2">
    <source>
        <dbReference type="EMBL" id="WIY01845.1"/>
    </source>
</evidence>
<keyword evidence="1" id="KW-0812">Transmembrane</keyword>
<dbReference type="EMBL" id="CP127295">
    <property type="protein sequence ID" value="WIY01845.1"/>
    <property type="molecule type" value="Genomic_DNA"/>
</dbReference>
<proteinExistence type="predicted"/>
<dbReference type="RefSeq" id="WP_285998283.1">
    <property type="nucleotide sequence ID" value="NZ_CP127295.1"/>
</dbReference>
<sequence length="126" mass="14174">MTRGFDYAAFASFVFPALGVVIALGGTALIVRKALRTIRDLRNDAKHWRDEAFELWQGMDAEKTVRFPKPRNLGAPLTVHDQIVGFQARKGHQAARDYQARHRLAEPVPQQFRGTLSGFEGSRPEV</sequence>
<gene>
    <name evidence="2" type="ORF">QRX60_48900</name>
</gene>
<organism evidence="2 3">
    <name type="scientific">Amycolatopsis mongoliensis</name>
    <dbReference type="NCBI Taxonomy" id="715475"/>
    <lineage>
        <taxon>Bacteria</taxon>
        <taxon>Bacillati</taxon>
        <taxon>Actinomycetota</taxon>
        <taxon>Actinomycetes</taxon>
        <taxon>Pseudonocardiales</taxon>
        <taxon>Pseudonocardiaceae</taxon>
        <taxon>Amycolatopsis</taxon>
    </lineage>
</organism>
<accession>A0A9Y2NL42</accession>
<dbReference type="KEGG" id="amog:QRX60_48900"/>